<feature type="region of interest" description="Disordered" evidence="1">
    <location>
        <begin position="85"/>
        <end position="114"/>
    </location>
</feature>
<evidence type="ECO:0000313" key="3">
    <source>
        <dbReference type="Proteomes" id="UP000294933"/>
    </source>
</evidence>
<dbReference type="VEuPathDB" id="FungiDB:BD410DRAFT_790540"/>
<gene>
    <name evidence="2" type="ORF">BD410DRAFT_790540</name>
</gene>
<proteinExistence type="predicted"/>
<accession>A0A4Y7Q1W6</accession>
<protein>
    <submittedName>
        <fullName evidence="2">Uncharacterized protein</fullName>
    </submittedName>
</protein>
<organism evidence="2 3">
    <name type="scientific">Rickenella mellea</name>
    <dbReference type="NCBI Taxonomy" id="50990"/>
    <lineage>
        <taxon>Eukaryota</taxon>
        <taxon>Fungi</taxon>
        <taxon>Dikarya</taxon>
        <taxon>Basidiomycota</taxon>
        <taxon>Agaricomycotina</taxon>
        <taxon>Agaricomycetes</taxon>
        <taxon>Hymenochaetales</taxon>
        <taxon>Rickenellaceae</taxon>
        <taxon>Rickenella</taxon>
    </lineage>
</organism>
<evidence type="ECO:0000313" key="2">
    <source>
        <dbReference type="EMBL" id="TDL20849.1"/>
    </source>
</evidence>
<name>A0A4Y7Q1W6_9AGAM</name>
<dbReference type="EMBL" id="ML170185">
    <property type="protein sequence ID" value="TDL20849.1"/>
    <property type="molecule type" value="Genomic_DNA"/>
</dbReference>
<reference evidence="2 3" key="1">
    <citation type="submission" date="2018-06" db="EMBL/GenBank/DDBJ databases">
        <title>A transcriptomic atlas of mushroom development highlights an independent origin of complex multicellularity.</title>
        <authorList>
            <consortium name="DOE Joint Genome Institute"/>
            <person name="Krizsan K."/>
            <person name="Almasi E."/>
            <person name="Merenyi Z."/>
            <person name="Sahu N."/>
            <person name="Viragh M."/>
            <person name="Koszo T."/>
            <person name="Mondo S."/>
            <person name="Kiss B."/>
            <person name="Balint B."/>
            <person name="Kues U."/>
            <person name="Barry K."/>
            <person name="Hegedus J.C."/>
            <person name="Henrissat B."/>
            <person name="Johnson J."/>
            <person name="Lipzen A."/>
            <person name="Ohm R."/>
            <person name="Nagy I."/>
            <person name="Pangilinan J."/>
            <person name="Yan J."/>
            <person name="Xiong Y."/>
            <person name="Grigoriev I.V."/>
            <person name="Hibbett D.S."/>
            <person name="Nagy L.G."/>
        </authorList>
    </citation>
    <scope>NUCLEOTIDE SEQUENCE [LARGE SCALE GENOMIC DNA]</scope>
    <source>
        <strain evidence="2 3">SZMC22713</strain>
    </source>
</reference>
<keyword evidence="3" id="KW-1185">Reference proteome</keyword>
<dbReference type="AlphaFoldDB" id="A0A4Y7Q1W6"/>
<evidence type="ECO:0000256" key="1">
    <source>
        <dbReference type="SAM" id="MobiDB-lite"/>
    </source>
</evidence>
<dbReference type="Proteomes" id="UP000294933">
    <property type="component" value="Unassembled WGS sequence"/>
</dbReference>
<sequence>MGGTPLSDYHFYALFHQRRCWRIALPLEAMLAEFAARTNVSAYYAENYAVRIWLFSASLKHRLQDMDIGGPVKNVKRGKQTHIHREGSECASGCGSDAKPAGSGGDEAPDAREIDHEKMARRKLRSDEIVWWAADATISVESPHDTLIDMNAGEHEHSQPSLTPTSPPLSFRLLFRILRIGNSDRR</sequence>